<feature type="transmembrane region" description="Helical" evidence="7">
    <location>
        <begin position="248"/>
        <end position="268"/>
    </location>
</feature>
<evidence type="ECO:0000256" key="1">
    <source>
        <dbReference type="ARBA" id="ARBA00004651"/>
    </source>
</evidence>
<comment type="similarity">
    <text evidence="7">Belongs to the binding-protein-dependent transport system permease family.</text>
</comment>
<dbReference type="CDD" id="cd06261">
    <property type="entry name" value="TM_PBP2"/>
    <property type="match status" value="1"/>
</dbReference>
<protein>
    <submittedName>
        <fullName evidence="9">Phosphonate ABC transporter, permease protein PhnE</fullName>
    </submittedName>
</protein>
<dbReference type="PROSITE" id="PS50928">
    <property type="entry name" value="ABC_TM1"/>
    <property type="match status" value="1"/>
</dbReference>
<feature type="transmembrane region" description="Helical" evidence="7">
    <location>
        <begin position="134"/>
        <end position="157"/>
    </location>
</feature>
<dbReference type="Gene3D" id="1.10.3720.10">
    <property type="entry name" value="MetI-like"/>
    <property type="match status" value="1"/>
</dbReference>
<dbReference type="EMBL" id="JBCITM010000006">
    <property type="protein sequence ID" value="MEN1760394.1"/>
    <property type="molecule type" value="Genomic_DNA"/>
</dbReference>
<evidence type="ECO:0000313" key="10">
    <source>
        <dbReference type="Proteomes" id="UP001407405"/>
    </source>
</evidence>
<name>A0ABU9VTJ5_9CLOT</name>
<comment type="subcellular location">
    <subcellularLocation>
        <location evidence="1 7">Cell membrane</location>
        <topology evidence="1 7">Multi-pass membrane protein</topology>
    </subcellularLocation>
</comment>
<keyword evidence="10" id="KW-1185">Reference proteome</keyword>
<feature type="transmembrane region" description="Helical" evidence="7">
    <location>
        <begin position="25"/>
        <end position="43"/>
    </location>
</feature>
<reference evidence="9 10" key="1">
    <citation type="submission" date="2024-04" db="EMBL/GenBank/DDBJ databases">
        <title>Genome sequencing and metabolic network reconstruction of aminoacids and betaine degradation by Anoxynatronum sibiricum.</title>
        <authorList>
            <person name="Detkova E.N."/>
            <person name="Boltjanskaja Y.V."/>
            <person name="Mardanov A.V."/>
            <person name="Kevbrin V."/>
        </authorList>
    </citation>
    <scope>NUCLEOTIDE SEQUENCE [LARGE SCALE GENOMIC DNA]</scope>
    <source>
        <strain evidence="9 10">Z-7981</strain>
    </source>
</reference>
<evidence type="ECO:0000259" key="8">
    <source>
        <dbReference type="PROSITE" id="PS50928"/>
    </source>
</evidence>
<dbReference type="PANTHER" id="PTHR30043">
    <property type="entry name" value="PHOSPHONATES TRANSPORT SYSTEM PERMEASE PROTEIN"/>
    <property type="match status" value="1"/>
</dbReference>
<feature type="transmembrane region" description="Helical" evidence="7">
    <location>
        <begin position="90"/>
        <end position="113"/>
    </location>
</feature>
<evidence type="ECO:0000256" key="6">
    <source>
        <dbReference type="ARBA" id="ARBA00023136"/>
    </source>
</evidence>
<dbReference type="Pfam" id="PF00528">
    <property type="entry name" value="BPD_transp_1"/>
    <property type="match status" value="1"/>
</dbReference>
<evidence type="ECO:0000256" key="3">
    <source>
        <dbReference type="ARBA" id="ARBA00022475"/>
    </source>
</evidence>
<dbReference type="InterPro" id="IPR035906">
    <property type="entry name" value="MetI-like_sf"/>
</dbReference>
<organism evidence="9 10">
    <name type="scientific">Anoxynatronum sibiricum</name>
    <dbReference type="NCBI Taxonomy" id="210623"/>
    <lineage>
        <taxon>Bacteria</taxon>
        <taxon>Bacillati</taxon>
        <taxon>Bacillota</taxon>
        <taxon>Clostridia</taxon>
        <taxon>Eubacteriales</taxon>
        <taxon>Clostridiaceae</taxon>
        <taxon>Anoxynatronum</taxon>
    </lineage>
</organism>
<keyword evidence="4 7" id="KW-0812">Transmembrane</keyword>
<gene>
    <name evidence="9" type="primary">phnE</name>
    <name evidence="9" type="ORF">AAIG11_07915</name>
</gene>
<dbReference type="InterPro" id="IPR000515">
    <property type="entry name" value="MetI-like"/>
</dbReference>
<evidence type="ECO:0000256" key="2">
    <source>
        <dbReference type="ARBA" id="ARBA00022448"/>
    </source>
</evidence>
<evidence type="ECO:0000313" key="9">
    <source>
        <dbReference type="EMBL" id="MEN1760394.1"/>
    </source>
</evidence>
<dbReference type="SUPFAM" id="SSF161098">
    <property type="entry name" value="MetI-like"/>
    <property type="match status" value="1"/>
</dbReference>
<sequence length="273" mass="29834">MTTHTDKKRSKWTLVFPIKKDGKNLLKWLGFFGFFCAVLLWSFQGTNFNLYRIQEGIDGIIDIISRMFPPKLSIVPRLVKPTIETVQMSIVGTLIAILLSIPLGICAAQNISPSPILYHGSRLILNSLRTVPDVIFAVIFVSAVGLGPFPGTLAIGVSSSGMLGKFLGDSIENIDPGSLEALRATGANKIQAISYAVIPQILPEFISLALFRWEMNFRSSTILGIVGAGGIGFELMTSMRLFRYQEMTMTLILILAVVAVVDSVSANIRSRVL</sequence>
<accession>A0ABU9VTJ5</accession>
<feature type="domain" description="ABC transmembrane type-1" evidence="8">
    <location>
        <begin position="82"/>
        <end position="265"/>
    </location>
</feature>
<comment type="caution">
    <text evidence="9">The sequence shown here is derived from an EMBL/GenBank/DDBJ whole genome shotgun (WGS) entry which is preliminary data.</text>
</comment>
<feature type="transmembrane region" description="Helical" evidence="7">
    <location>
        <begin position="192"/>
        <end position="211"/>
    </location>
</feature>
<keyword evidence="6 7" id="KW-0472">Membrane</keyword>
<dbReference type="RefSeq" id="WP_343185714.1">
    <property type="nucleotide sequence ID" value="NZ_JBCITM010000006.1"/>
</dbReference>
<evidence type="ECO:0000256" key="5">
    <source>
        <dbReference type="ARBA" id="ARBA00022989"/>
    </source>
</evidence>
<dbReference type="InterPro" id="IPR005769">
    <property type="entry name" value="PhnE/PtxC"/>
</dbReference>
<feature type="transmembrane region" description="Helical" evidence="7">
    <location>
        <begin position="223"/>
        <end position="242"/>
    </location>
</feature>
<dbReference type="Proteomes" id="UP001407405">
    <property type="component" value="Unassembled WGS sequence"/>
</dbReference>
<keyword evidence="2 7" id="KW-0813">Transport</keyword>
<dbReference type="PANTHER" id="PTHR30043:SF1">
    <property type="entry name" value="ABC TRANSPORT SYSTEM PERMEASE PROTEIN P69"/>
    <property type="match status" value="1"/>
</dbReference>
<evidence type="ECO:0000256" key="7">
    <source>
        <dbReference type="RuleBase" id="RU363032"/>
    </source>
</evidence>
<dbReference type="NCBIfam" id="TIGR01097">
    <property type="entry name" value="PhnE"/>
    <property type="match status" value="1"/>
</dbReference>
<keyword evidence="3" id="KW-1003">Cell membrane</keyword>
<keyword evidence="5 7" id="KW-1133">Transmembrane helix</keyword>
<evidence type="ECO:0000256" key="4">
    <source>
        <dbReference type="ARBA" id="ARBA00022692"/>
    </source>
</evidence>
<proteinExistence type="inferred from homology"/>